<name>A0A2U2BCJ3_9BACT</name>
<organism evidence="1 2">
    <name type="scientific">Marinilabilia rubra</name>
    <dbReference type="NCBI Taxonomy" id="2162893"/>
    <lineage>
        <taxon>Bacteria</taxon>
        <taxon>Pseudomonadati</taxon>
        <taxon>Bacteroidota</taxon>
        <taxon>Bacteroidia</taxon>
        <taxon>Marinilabiliales</taxon>
        <taxon>Marinilabiliaceae</taxon>
        <taxon>Marinilabilia</taxon>
    </lineage>
</organism>
<proteinExistence type="predicted"/>
<dbReference type="Pfam" id="PF00300">
    <property type="entry name" value="His_Phos_1"/>
    <property type="match status" value="1"/>
</dbReference>
<dbReference type="Gene3D" id="3.40.50.1240">
    <property type="entry name" value="Phosphoglycerate mutase-like"/>
    <property type="match status" value="1"/>
</dbReference>
<protein>
    <submittedName>
        <fullName evidence="1">Phosphoglycerate mutase</fullName>
    </submittedName>
</protein>
<dbReference type="OrthoDB" id="9810154at2"/>
<dbReference type="CDD" id="cd07067">
    <property type="entry name" value="HP_PGM_like"/>
    <property type="match status" value="1"/>
</dbReference>
<dbReference type="AlphaFoldDB" id="A0A2U2BCJ3"/>
<evidence type="ECO:0000313" key="2">
    <source>
        <dbReference type="Proteomes" id="UP000244956"/>
    </source>
</evidence>
<dbReference type="SUPFAM" id="SSF53254">
    <property type="entry name" value="Phosphoglycerate mutase-like"/>
    <property type="match status" value="1"/>
</dbReference>
<comment type="caution">
    <text evidence="1">The sequence shown here is derived from an EMBL/GenBank/DDBJ whole genome shotgun (WGS) entry which is preliminary data.</text>
</comment>
<dbReference type="Proteomes" id="UP000244956">
    <property type="component" value="Unassembled WGS sequence"/>
</dbReference>
<keyword evidence="2" id="KW-1185">Reference proteome</keyword>
<evidence type="ECO:0000313" key="1">
    <source>
        <dbReference type="EMBL" id="PWE00794.1"/>
    </source>
</evidence>
<dbReference type="RefSeq" id="WP_109263165.1">
    <property type="nucleotide sequence ID" value="NZ_QEWP01000002.1"/>
</dbReference>
<dbReference type="EMBL" id="QEWP01000002">
    <property type="protein sequence ID" value="PWE00794.1"/>
    <property type="molecule type" value="Genomic_DNA"/>
</dbReference>
<reference evidence="1 2" key="1">
    <citation type="submission" date="2018-05" db="EMBL/GenBank/DDBJ databases">
        <title>Marinilabilia rubrum sp. nov., isolated from saltern sediment.</title>
        <authorList>
            <person name="Zhang R."/>
        </authorList>
    </citation>
    <scope>NUCLEOTIDE SEQUENCE [LARGE SCALE GENOMIC DNA]</scope>
    <source>
        <strain evidence="1 2">WTE16</strain>
    </source>
</reference>
<accession>A0A2U2BCJ3</accession>
<dbReference type="PANTHER" id="PTHR47623:SF1">
    <property type="entry name" value="OS09G0287300 PROTEIN"/>
    <property type="match status" value="1"/>
</dbReference>
<dbReference type="PANTHER" id="PTHR47623">
    <property type="entry name" value="OS09G0287300 PROTEIN"/>
    <property type="match status" value="1"/>
</dbReference>
<dbReference type="InterPro" id="IPR029033">
    <property type="entry name" value="His_PPase_superfam"/>
</dbReference>
<gene>
    <name evidence="1" type="ORF">DDZ16_04160</name>
</gene>
<sequence length="169" mass="18742">MKRLILVRHAKTQPLTEAESDFDRKLKKRGRKDIRLISDHLIGNNKIPEIIISSPAVRAMQTAKILAGAFSIPESKIVQVPGIYDGLTHEELVTHVNQAGIASQSVMVVGHNPDIATMAMKLSGDDFFHFPTAATAVIAFSVSEWDEIKPHSGRTELFVYPKELKSKKD</sequence>
<dbReference type="InterPro" id="IPR013078">
    <property type="entry name" value="His_Pase_superF_clade-1"/>
</dbReference>